<dbReference type="InterPro" id="IPR011344">
    <property type="entry name" value="ssDNA-bd"/>
</dbReference>
<dbReference type="PROSITE" id="PS50935">
    <property type="entry name" value="SSB"/>
    <property type="match status" value="1"/>
</dbReference>
<dbReference type="InterPro" id="IPR000424">
    <property type="entry name" value="Primosome_PriB/ssb"/>
</dbReference>
<dbReference type="EMBL" id="FOHA01000001">
    <property type="protein sequence ID" value="SER52526.1"/>
    <property type="molecule type" value="Genomic_DNA"/>
</dbReference>
<sequence>MNQVSMIGRFVREVTLNFTTENKPVLNNTLAVRRRFKNEHHQTADFIPVIAWGSVATVIADHCEKGMLVGTTGRIQSRTYMNKQDEKIFSLEYIIEEIQFLQPKKSE</sequence>
<dbReference type="Pfam" id="PF00436">
    <property type="entry name" value="SSB"/>
    <property type="match status" value="1"/>
</dbReference>
<organism evidence="4 5">
    <name type="scientific">Isobaculum melis</name>
    <dbReference type="NCBI Taxonomy" id="142588"/>
    <lineage>
        <taxon>Bacteria</taxon>
        <taxon>Bacillati</taxon>
        <taxon>Bacillota</taxon>
        <taxon>Bacilli</taxon>
        <taxon>Lactobacillales</taxon>
        <taxon>Carnobacteriaceae</taxon>
        <taxon>Isobaculum</taxon>
    </lineage>
</organism>
<keyword evidence="1 2" id="KW-0238">DNA-binding</keyword>
<dbReference type="STRING" id="142588.SAMN04488559_101189"/>
<evidence type="ECO:0000256" key="3">
    <source>
        <dbReference type="RuleBase" id="RU000524"/>
    </source>
</evidence>
<dbReference type="Gene3D" id="2.40.50.140">
    <property type="entry name" value="Nucleic acid-binding proteins"/>
    <property type="match status" value="1"/>
</dbReference>
<reference evidence="4 5" key="1">
    <citation type="submission" date="2016-10" db="EMBL/GenBank/DDBJ databases">
        <authorList>
            <person name="de Groot N.N."/>
        </authorList>
    </citation>
    <scope>NUCLEOTIDE SEQUENCE [LARGE SCALE GENOMIC DNA]</scope>
    <source>
        <strain evidence="4 5">DSM 13760</strain>
    </source>
</reference>
<dbReference type="AlphaFoldDB" id="A0A1H9PW56"/>
<dbReference type="SUPFAM" id="SSF50249">
    <property type="entry name" value="Nucleic acid-binding proteins"/>
    <property type="match status" value="1"/>
</dbReference>
<dbReference type="InterPro" id="IPR012340">
    <property type="entry name" value="NA-bd_OB-fold"/>
</dbReference>
<evidence type="ECO:0000313" key="4">
    <source>
        <dbReference type="EMBL" id="SER52526.1"/>
    </source>
</evidence>
<dbReference type="PANTHER" id="PTHR10302:SF27">
    <property type="entry name" value="SINGLE-STRANDED DNA-BINDING PROTEIN"/>
    <property type="match status" value="1"/>
</dbReference>
<dbReference type="PIRSF" id="PIRSF002070">
    <property type="entry name" value="SSB"/>
    <property type="match status" value="1"/>
</dbReference>
<keyword evidence="5" id="KW-1185">Reference proteome</keyword>
<dbReference type="OrthoDB" id="9809878at2"/>
<evidence type="ECO:0000313" key="5">
    <source>
        <dbReference type="Proteomes" id="UP000198948"/>
    </source>
</evidence>
<dbReference type="NCBIfam" id="TIGR00621">
    <property type="entry name" value="ssb"/>
    <property type="match status" value="1"/>
</dbReference>
<dbReference type="CDD" id="cd04496">
    <property type="entry name" value="SSB_OBF"/>
    <property type="match status" value="1"/>
</dbReference>
<evidence type="ECO:0000256" key="2">
    <source>
        <dbReference type="PIRNR" id="PIRNR002070"/>
    </source>
</evidence>
<dbReference type="GO" id="GO:0009295">
    <property type="term" value="C:nucleoid"/>
    <property type="evidence" value="ECO:0007669"/>
    <property type="project" value="TreeGrafter"/>
</dbReference>
<name>A0A1H9PW56_9LACT</name>
<accession>A0A1H9PW56</accession>
<dbReference type="GO" id="GO:0006260">
    <property type="term" value="P:DNA replication"/>
    <property type="evidence" value="ECO:0007669"/>
    <property type="project" value="InterPro"/>
</dbReference>
<evidence type="ECO:0000256" key="1">
    <source>
        <dbReference type="ARBA" id="ARBA00023125"/>
    </source>
</evidence>
<dbReference type="Proteomes" id="UP000198948">
    <property type="component" value="Unassembled WGS sequence"/>
</dbReference>
<gene>
    <name evidence="4" type="ORF">SAMN04488559_101189</name>
</gene>
<protein>
    <recommendedName>
        <fullName evidence="2 3">Single-stranded DNA-binding protein</fullName>
    </recommendedName>
</protein>
<proteinExistence type="predicted"/>
<dbReference type="RefSeq" id="WP_092649340.1">
    <property type="nucleotide sequence ID" value="NZ_FOHA01000001.1"/>
</dbReference>
<dbReference type="GO" id="GO:0003697">
    <property type="term" value="F:single-stranded DNA binding"/>
    <property type="evidence" value="ECO:0007669"/>
    <property type="project" value="InterPro"/>
</dbReference>
<dbReference type="PANTHER" id="PTHR10302">
    <property type="entry name" value="SINGLE-STRANDED DNA-BINDING PROTEIN"/>
    <property type="match status" value="1"/>
</dbReference>